<reference evidence="1" key="1">
    <citation type="submission" date="2020-02" db="EMBL/GenBank/DDBJ databases">
        <authorList>
            <person name="Meier V. D."/>
        </authorList>
    </citation>
    <scope>NUCLEOTIDE SEQUENCE</scope>
    <source>
        <strain evidence="1">AVDCRST_MAG94</strain>
    </source>
</reference>
<evidence type="ECO:0000313" key="1">
    <source>
        <dbReference type="EMBL" id="CAA9363477.1"/>
    </source>
</evidence>
<dbReference type="EMBL" id="CADCTY010001229">
    <property type="protein sequence ID" value="CAA9363477.1"/>
    <property type="molecule type" value="Genomic_DNA"/>
</dbReference>
<name>A0A6J4MMG2_9CYAN</name>
<sequence>MKPILTQANHLPCILNNQQFCRLSLNRRSALIKKSRFRARLTPADATKIGHYPL</sequence>
<feature type="non-terminal residue" evidence="1">
    <location>
        <position position="1"/>
    </location>
</feature>
<protein>
    <submittedName>
        <fullName evidence="1">Uncharacterized protein</fullName>
    </submittedName>
</protein>
<gene>
    <name evidence="1" type="ORF">AVDCRST_MAG94-3535</name>
</gene>
<dbReference type="AlphaFoldDB" id="A0A6J4MMG2"/>
<organism evidence="1">
    <name type="scientific">uncultured Leptolyngbya sp</name>
    <dbReference type="NCBI Taxonomy" id="332963"/>
    <lineage>
        <taxon>Bacteria</taxon>
        <taxon>Bacillati</taxon>
        <taxon>Cyanobacteriota</taxon>
        <taxon>Cyanophyceae</taxon>
        <taxon>Leptolyngbyales</taxon>
        <taxon>Leptolyngbyaceae</taxon>
        <taxon>Leptolyngbya group</taxon>
        <taxon>Leptolyngbya</taxon>
        <taxon>environmental samples</taxon>
    </lineage>
</organism>
<accession>A0A6J4MMG2</accession>
<proteinExistence type="predicted"/>
<feature type="non-terminal residue" evidence="1">
    <location>
        <position position="54"/>
    </location>
</feature>